<dbReference type="KEGG" id="vg:9926154"/>
<dbReference type="Proteomes" id="UP000008725">
    <property type="component" value="Segment"/>
</dbReference>
<keyword evidence="2" id="KW-1185">Reference proteome</keyword>
<protein>
    <submittedName>
        <fullName evidence="1">Uncharacterized protein 39.1</fullName>
    </submittedName>
</protein>
<sequence>MKYINRAIVAALFAFGVAGCTDADNATRILEANGFSNIEITGYSWFSCSEKDTQSTGFKAVGPTGVKVEGAVCSGILFKNSTIRFE</sequence>
<evidence type="ECO:0000313" key="2">
    <source>
        <dbReference type="Proteomes" id="UP000008725"/>
    </source>
</evidence>
<name>E5DI19_9CAUD</name>
<accession>E5DI19</accession>
<gene>
    <name evidence="1" type="primary">39.1</name>
    <name evidence="1" type="ORF">CC31p008</name>
</gene>
<dbReference type="OrthoDB" id="22737at10239"/>
<dbReference type="EMBL" id="GU323318">
    <property type="protein sequence ID" value="ADB81504.1"/>
    <property type="molecule type" value="Genomic_DNA"/>
</dbReference>
<dbReference type="GeneID" id="9926154"/>
<dbReference type="PROSITE" id="PS51257">
    <property type="entry name" value="PROKAR_LIPOPROTEIN"/>
    <property type="match status" value="1"/>
</dbReference>
<proteinExistence type="predicted"/>
<dbReference type="RefSeq" id="YP_004009866.1">
    <property type="nucleotide sequence ID" value="NC_014662.1"/>
</dbReference>
<evidence type="ECO:0000313" key="1">
    <source>
        <dbReference type="EMBL" id="ADB81504.1"/>
    </source>
</evidence>
<reference evidence="1 2" key="1">
    <citation type="journal article" date="2010" name="Virol. J.">
        <title>Genomes of the T4-related bacteriophages as windows on microbial genome evolution.</title>
        <authorList>
            <person name="Petrov V.M."/>
            <person name="Ratnayaka S."/>
            <person name="Nolan J.M."/>
            <person name="Miller E.S."/>
            <person name="Karam J.D."/>
        </authorList>
    </citation>
    <scope>NUCLEOTIDE SEQUENCE [LARGE SCALE GENOMIC DNA]</scope>
</reference>
<organism evidence="1 2">
    <name type="scientific">Enterobacter phage CC31</name>
    <dbReference type="NCBI Taxonomy" id="709484"/>
    <lineage>
        <taxon>Viruses</taxon>
        <taxon>Duplodnaviria</taxon>
        <taxon>Heunggongvirae</taxon>
        <taxon>Uroviricota</taxon>
        <taxon>Caudoviricetes</taxon>
        <taxon>Pantevenvirales</taxon>
        <taxon>Straboviridae</taxon>
        <taxon>Tevenvirinae</taxon>
        <taxon>Karamvirus</taxon>
        <taxon>Karamvirus cc31</taxon>
    </lineage>
</organism>